<comment type="caution">
    <text evidence="3">The sequence shown here is derived from an EMBL/GenBank/DDBJ whole genome shotgun (WGS) entry which is preliminary data.</text>
</comment>
<evidence type="ECO:0000256" key="1">
    <source>
        <dbReference type="ARBA" id="ARBA00023125"/>
    </source>
</evidence>
<proteinExistence type="predicted"/>
<dbReference type="InterPro" id="IPR036244">
    <property type="entry name" value="TipA-like_antibiotic-bd"/>
</dbReference>
<sequence>MEWSIQQIARLTGSTSRTLRHYDDIGLLPPSRVGTNGYRYYDERALVRLQRILLLRELGLGLPQIAEVLATDVTPVRALETHLAWLTAERVRLERQMKAVASTIRSLEEGRELMAEDMFDGFDHAQHREEVEERWGRDAYARGDAWWRGMSDPERAAWKDRSARLGADWMALAASGADPASDAAQELARRHVEWLRGIPGTPSATPGGDEKAYVVGLAEMYVADERFAANYGGAHGAAFVRDALARYAGTHL</sequence>
<dbReference type="Pfam" id="PF13411">
    <property type="entry name" value="MerR_1"/>
    <property type="match status" value="1"/>
</dbReference>
<dbReference type="InterPro" id="IPR047057">
    <property type="entry name" value="MerR_fam"/>
</dbReference>
<dbReference type="Pfam" id="PF07739">
    <property type="entry name" value="TipAS"/>
    <property type="match status" value="1"/>
</dbReference>
<protein>
    <submittedName>
        <fullName evidence="3">TipAS antibiotic-recognition domain-containing protein</fullName>
    </submittedName>
</protein>
<evidence type="ECO:0000313" key="3">
    <source>
        <dbReference type="EMBL" id="GAA4769722.1"/>
    </source>
</evidence>
<feature type="domain" description="HTH merR-type" evidence="2">
    <location>
        <begin position="1"/>
        <end position="71"/>
    </location>
</feature>
<keyword evidence="4" id="KW-1185">Reference proteome</keyword>
<dbReference type="EMBL" id="BAABKO010000002">
    <property type="protein sequence ID" value="GAA4769722.1"/>
    <property type="molecule type" value="Genomic_DNA"/>
</dbReference>
<dbReference type="Gene3D" id="1.10.490.50">
    <property type="entry name" value="Antibiotic binding domain of TipA-like multidrug resistance regulators"/>
    <property type="match status" value="1"/>
</dbReference>
<keyword evidence="1" id="KW-0238">DNA-binding</keyword>
<dbReference type="RefSeq" id="WP_345437014.1">
    <property type="nucleotide sequence ID" value="NZ_BAABKO010000002.1"/>
</dbReference>
<dbReference type="Gene3D" id="1.10.1660.10">
    <property type="match status" value="1"/>
</dbReference>
<name>A0ABP8ZZ04_9MICO</name>
<dbReference type="CDD" id="cd01106">
    <property type="entry name" value="HTH_TipAL-Mta"/>
    <property type="match status" value="1"/>
</dbReference>
<accession>A0ABP8ZZ04</accession>
<dbReference type="SMART" id="SM00422">
    <property type="entry name" value="HTH_MERR"/>
    <property type="match status" value="1"/>
</dbReference>
<gene>
    <name evidence="3" type="ORF">GCM10023351_11730</name>
</gene>
<organism evidence="3 4">
    <name type="scientific">Microbacterium gilvum</name>
    <dbReference type="NCBI Taxonomy" id="1336204"/>
    <lineage>
        <taxon>Bacteria</taxon>
        <taxon>Bacillati</taxon>
        <taxon>Actinomycetota</taxon>
        <taxon>Actinomycetes</taxon>
        <taxon>Micrococcales</taxon>
        <taxon>Microbacteriaceae</taxon>
        <taxon>Microbacterium</taxon>
    </lineage>
</organism>
<dbReference type="PROSITE" id="PS50937">
    <property type="entry name" value="HTH_MERR_2"/>
    <property type="match status" value="1"/>
</dbReference>
<dbReference type="SUPFAM" id="SSF89082">
    <property type="entry name" value="Antibiotic binding domain of TipA-like multidrug resistance regulators"/>
    <property type="match status" value="1"/>
</dbReference>
<dbReference type="InterPro" id="IPR000551">
    <property type="entry name" value="MerR-type_HTH_dom"/>
</dbReference>
<dbReference type="PANTHER" id="PTHR30204">
    <property type="entry name" value="REDOX-CYCLING DRUG-SENSING TRANSCRIPTIONAL ACTIVATOR SOXR"/>
    <property type="match status" value="1"/>
</dbReference>
<dbReference type="InterPro" id="IPR009061">
    <property type="entry name" value="DNA-bd_dom_put_sf"/>
</dbReference>
<dbReference type="PANTHER" id="PTHR30204:SF97">
    <property type="entry name" value="MERR FAMILY REGULATORY PROTEIN"/>
    <property type="match status" value="1"/>
</dbReference>
<evidence type="ECO:0000259" key="2">
    <source>
        <dbReference type="PROSITE" id="PS50937"/>
    </source>
</evidence>
<evidence type="ECO:0000313" key="4">
    <source>
        <dbReference type="Proteomes" id="UP001501645"/>
    </source>
</evidence>
<reference evidence="4" key="1">
    <citation type="journal article" date="2019" name="Int. J. Syst. Evol. Microbiol.">
        <title>The Global Catalogue of Microorganisms (GCM) 10K type strain sequencing project: providing services to taxonomists for standard genome sequencing and annotation.</title>
        <authorList>
            <consortium name="The Broad Institute Genomics Platform"/>
            <consortium name="The Broad Institute Genome Sequencing Center for Infectious Disease"/>
            <person name="Wu L."/>
            <person name="Ma J."/>
        </authorList>
    </citation>
    <scope>NUCLEOTIDE SEQUENCE [LARGE SCALE GENOMIC DNA]</scope>
    <source>
        <strain evidence="4">JCM 18537</strain>
    </source>
</reference>
<dbReference type="Proteomes" id="UP001501645">
    <property type="component" value="Unassembled WGS sequence"/>
</dbReference>
<dbReference type="SUPFAM" id="SSF46955">
    <property type="entry name" value="Putative DNA-binding domain"/>
    <property type="match status" value="1"/>
</dbReference>
<dbReference type="InterPro" id="IPR012925">
    <property type="entry name" value="TipAS_dom"/>
</dbReference>